<dbReference type="OrthoDB" id="6629909at2759"/>
<comment type="caution">
    <text evidence="2">The sequence shown here is derived from an EMBL/GenBank/DDBJ whole genome shotgun (WGS) entry which is preliminary data.</text>
</comment>
<protein>
    <recommendedName>
        <fullName evidence="4">Transposase domain-containing protein</fullName>
    </recommendedName>
</protein>
<sequence length="310" mass="35347">MCRSLLPTDSNMFSVLYEVLKFLSVTADSVEEWIPDSEIEENFCFENLRQELRDWDVEGVTITKVNSLLKILKSHDCFSSLPADSRTLPKTPISTNIKDVGGGGKYCHFGIREKVTHIINFYPIVHEHLIIKWQTDVDGLPLSKSSHSNLWLVLIALEDHDFIPPFVAGVFHGIIKPGNVEMYMADYVQKVSKLIEDGIECMGRNYKICVTSYICDAPARAFLAQIKGHTGYLSCSKCKIKRIHSSNGVIFDKFESPLRTHEDFINKTDEQHHLPYKILPLIVIPGINMVNHFLFEYMLLVCLGVMRKIL</sequence>
<reference evidence="2" key="1">
    <citation type="submission" date="2013-04" db="EMBL/GenBank/DDBJ databases">
        <authorList>
            <person name="Qu J."/>
            <person name="Murali S.C."/>
            <person name="Bandaranaike D."/>
            <person name="Bellair M."/>
            <person name="Blankenburg K."/>
            <person name="Chao H."/>
            <person name="Dinh H."/>
            <person name="Doddapaneni H."/>
            <person name="Downs B."/>
            <person name="Dugan-Rocha S."/>
            <person name="Elkadiri S."/>
            <person name="Gnanaolivu R.D."/>
            <person name="Hernandez B."/>
            <person name="Javaid M."/>
            <person name="Jayaseelan J.C."/>
            <person name="Lee S."/>
            <person name="Li M."/>
            <person name="Ming W."/>
            <person name="Munidasa M."/>
            <person name="Muniz J."/>
            <person name="Nguyen L."/>
            <person name="Ongeri F."/>
            <person name="Osuji N."/>
            <person name="Pu L.-L."/>
            <person name="Puazo M."/>
            <person name="Qu C."/>
            <person name="Quiroz J."/>
            <person name="Raj R."/>
            <person name="Weissenberger G."/>
            <person name="Xin Y."/>
            <person name="Zou X."/>
            <person name="Han Y."/>
            <person name="Richards S."/>
            <person name="Worley K."/>
            <person name="Muzny D."/>
            <person name="Gibbs R."/>
        </authorList>
    </citation>
    <scope>NUCLEOTIDE SEQUENCE</scope>
    <source>
        <strain evidence="2">Sampled in the wild</strain>
    </source>
</reference>
<name>A0A8K0PB94_LADFU</name>
<dbReference type="AlphaFoldDB" id="A0A8K0PB94"/>
<accession>A0A8K0PB94</accession>
<feature type="transmembrane region" description="Helical" evidence="1">
    <location>
        <begin position="278"/>
        <end position="306"/>
    </location>
</feature>
<evidence type="ECO:0000256" key="1">
    <source>
        <dbReference type="SAM" id="Phobius"/>
    </source>
</evidence>
<reference evidence="2" key="2">
    <citation type="submission" date="2017-10" db="EMBL/GenBank/DDBJ databases">
        <title>Ladona fulva Genome sequencing and assembly.</title>
        <authorList>
            <person name="Murali S."/>
            <person name="Richards S."/>
            <person name="Bandaranaike D."/>
            <person name="Bellair M."/>
            <person name="Blankenburg K."/>
            <person name="Chao H."/>
            <person name="Dinh H."/>
            <person name="Doddapaneni H."/>
            <person name="Dugan-Rocha S."/>
            <person name="Elkadiri S."/>
            <person name="Gnanaolivu R."/>
            <person name="Hernandez B."/>
            <person name="Skinner E."/>
            <person name="Javaid M."/>
            <person name="Lee S."/>
            <person name="Li M."/>
            <person name="Ming W."/>
            <person name="Munidasa M."/>
            <person name="Muniz J."/>
            <person name="Nguyen L."/>
            <person name="Hughes D."/>
            <person name="Osuji N."/>
            <person name="Pu L.-L."/>
            <person name="Puazo M."/>
            <person name="Qu C."/>
            <person name="Quiroz J."/>
            <person name="Raj R."/>
            <person name="Weissenberger G."/>
            <person name="Xin Y."/>
            <person name="Zou X."/>
            <person name="Han Y."/>
            <person name="Worley K."/>
            <person name="Muzny D."/>
            <person name="Gibbs R."/>
        </authorList>
    </citation>
    <scope>NUCLEOTIDE SEQUENCE</scope>
    <source>
        <strain evidence="2">Sampled in the wild</strain>
    </source>
</reference>
<dbReference type="PANTHER" id="PTHR33053">
    <property type="entry name" value="PROTEIN, PUTATIVE-RELATED"/>
    <property type="match status" value="1"/>
</dbReference>
<dbReference type="EMBL" id="KZ310405">
    <property type="protein sequence ID" value="KAG8239947.1"/>
    <property type="molecule type" value="Genomic_DNA"/>
</dbReference>
<evidence type="ECO:0000313" key="2">
    <source>
        <dbReference type="EMBL" id="KAG8239947.1"/>
    </source>
</evidence>
<evidence type="ECO:0008006" key="4">
    <source>
        <dbReference type="Google" id="ProtNLM"/>
    </source>
</evidence>
<keyword evidence="3" id="KW-1185">Reference proteome</keyword>
<dbReference type="PANTHER" id="PTHR33053:SF24">
    <property type="entry name" value="TRANSPOSASE DOMAIN-CONTAINING PROTEIN"/>
    <property type="match status" value="1"/>
</dbReference>
<gene>
    <name evidence="2" type="ORF">J437_LFUL019505</name>
</gene>
<keyword evidence="1" id="KW-0472">Membrane</keyword>
<keyword evidence="1" id="KW-0812">Transmembrane</keyword>
<proteinExistence type="predicted"/>
<dbReference type="Proteomes" id="UP000792457">
    <property type="component" value="Unassembled WGS sequence"/>
</dbReference>
<keyword evidence="1" id="KW-1133">Transmembrane helix</keyword>
<evidence type="ECO:0000313" key="3">
    <source>
        <dbReference type="Proteomes" id="UP000792457"/>
    </source>
</evidence>
<organism evidence="2 3">
    <name type="scientific">Ladona fulva</name>
    <name type="common">Scarce chaser dragonfly</name>
    <name type="synonym">Libellula fulva</name>
    <dbReference type="NCBI Taxonomy" id="123851"/>
    <lineage>
        <taxon>Eukaryota</taxon>
        <taxon>Metazoa</taxon>
        <taxon>Ecdysozoa</taxon>
        <taxon>Arthropoda</taxon>
        <taxon>Hexapoda</taxon>
        <taxon>Insecta</taxon>
        <taxon>Pterygota</taxon>
        <taxon>Palaeoptera</taxon>
        <taxon>Odonata</taxon>
        <taxon>Epiprocta</taxon>
        <taxon>Anisoptera</taxon>
        <taxon>Libelluloidea</taxon>
        <taxon>Libellulidae</taxon>
        <taxon>Ladona</taxon>
    </lineage>
</organism>